<dbReference type="CDD" id="cd06261">
    <property type="entry name" value="TM_PBP2"/>
    <property type="match status" value="1"/>
</dbReference>
<evidence type="ECO:0000256" key="4">
    <source>
        <dbReference type="ARBA" id="ARBA00022692"/>
    </source>
</evidence>
<feature type="transmembrane region" description="Helical" evidence="7">
    <location>
        <begin position="55"/>
        <end position="80"/>
    </location>
</feature>
<evidence type="ECO:0000256" key="2">
    <source>
        <dbReference type="ARBA" id="ARBA00022448"/>
    </source>
</evidence>
<dbReference type="PROSITE" id="PS50928">
    <property type="entry name" value="ABC_TM1"/>
    <property type="match status" value="1"/>
</dbReference>
<accession>A0AAP2RG11</accession>
<feature type="transmembrane region" description="Helical" evidence="7">
    <location>
        <begin position="100"/>
        <end position="119"/>
    </location>
</feature>
<feature type="transmembrane region" description="Helical" evidence="7">
    <location>
        <begin position="125"/>
        <end position="144"/>
    </location>
</feature>
<protein>
    <submittedName>
        <fullName evidence="9">ABC transporter permease</fullName>
    </submittedName>
</protein>
<feature type="transmembrane region" description="Helical" evidence="7">
    <location>
        <begin position="12"/>
        <end position="35"/>
    </location>
</feature>
<keyword evidence="6 7" id="KW-0472">Membrane</keyword>
<dbReference type="Proteomes" id="UP001320159">
    <property type="component" value="Unassembled WGS sequence"/>
</dbReference>
<dbReference type="AlphaFoldDB" id="A0AAP2RG11"/>
<comment type="subcellular location">
    <subcellularLocation>
        <location evidence="1 7">Cell membrane</location>
        <topology evidence="1 7">Multi-pass membrane protein</topology>
    </subcellularLocation>
</comment>
<dbReference type="Gene3D" id="1.10.3720.10">
    <property type="entry name" value="MetI-like"/>
    <property type="match status" value="1"/>
</dbReference>
<dbReference type="FunFam" id="1.10.3720.10:FF:000003">
    <property type="entry name" value="Aliphatic sulfonate ABC transporter permease"/>
    <property type="match status" value="1"/>
</dbReference>
<dbReference type="PANTHER" id="PTHR30151:SF0">
    <property type="entry name" value="ABC TRANSPORTER PERMEASE PROTEIN MJ0413-RELATED"/>
    <property type="match status" value="1"/>
</dbReference>
<gene>
    <name evidence="9" type="ORF">CUJ83_12985</name>
</gene>
<evidence type="ECO:0000256" key="5">
    <source>
        <dbReference type="ARBA" id="ARBA00022989"/>
    </source>
</evidence>
<feature type="domain" description="ABC transmembrane type-1" evidence="8">
    <location>
        <begin position="63"/>
        <end position="239"/>
    </location>
</feature>
<dbReference type="PANTHER" id="PTHR30151">
    <property type="entry name" value="ALKANE SULFONATE ABC TRANSPORTER-RELATED, MEMBRANE SUBUNIT"/>
    <property type="match status" value="1"/>
</dbReference>
<dbReference type="EMBL" id="PGCK01000012">
    <property type="protein sequence ID" value="MCD1295910.1"/>
    <property type="molecule type" value="Genomic_DNA"/>
</dbReference>
<keyword evidence="4 7" id="KW-0812">Transmembrane</keyword>
<feature type="transmembrane region" description="Helical" evidence="7">
    <location>
        <begin position="222"/>
        <end position="247"/>
    </location>
</feature>
<evidence type="ECO:0000256" key="6">
    <source>
        <dbReference type="ARBA" id="ARBA00023136"/>
    </source>
</evidence>
<comment type="similarity">
    <text evidence="7">Belongs to the binding-protein-dependent transport system permease family.</text>
</comment>
<dbReference type="GO" id="GO:0055085">
    <property type="term" value="P:transmembrane transport"/>
    <property type="evidence" value="ECO:0007669"/>
    <property type="project" value="InterPro"/>
</dbReference>
<keyword evidence="10" id="KW-1185">Reference proteome</keyword>
<evidence type="ECO:0000256" key="1">
    <source>
        <dbReference type="ARBA" id="ARBA00004651"/>
    </source>
</evidence>
<comment type="caution">
    <text evidence="9">The sequence shown here is derived from an EMBL/GenBank/DDBJ whole genome shotgun (WGS) entry which is preliminary data.</text>
</comment>
<keyword evidence="2 7" id="KW-0813">Transport</keyword>
<evidence type="ECO:0000259" key="8">
    <source>
        <dbReference type="PROSITE" id="PS50928"/>
    </source>
</evidence>
<evidence type="ECO:0000256" key="7">
    <source>
        <dbReference type="RuleBase" id="RU363032"/>
    </source>
</evidence>
<sequence length="258" mass="28332">MLQIRKPILQISGVLFVIILWELLTSVFGVFKWILLPPPSDVFMTMYKMTADGELFMHAGYSLMRVVLGFLAAAAIAIPLGVSMGWVRSISYIIDPIVEIIRPIPPIAWIGLAILWFGIGLQSAMFLVFIGAFFPILLNTISGVRGVEKRLIEVAMTFGANDLNVLKKVVLPAASPSIFTGMRIGMGIGWMCVVAAEMIAVKFGLGNLIIEASNFGQTDRVMVGMITIGVLGLLINFLFQFAGNYLFKWQQGINNNEV</sequence>
<evidence type="ECO:0000313" key="9">
    <source>
        <dbReference type="EMBL" id="MCD1295910.1"/>
    </source>
</evidence>
<proteinExistence type="inferred from homology"/>
<dbReference type="InterPro" id="IPR000515">
    <property type="entry name" value="MetI-like"/>
</dbReference>
<dbReference type="SUPFAM" id="SSF161098">
    <property type="entry name" value="MetI-like"/>
    <property type="match status" value="1"/>
</dbReference>
<organism evidence="9 10">
    <name type="scientific">Methanooceanicella nereidis</name>
    <dbReference type="NCBI Taxonomy" id="2052831"/>
    <lineage>
        <taxon>Archaea</taxon>
        <taxon>Methanobacteriati</taxon>
        <taxon>Methanobacteriota</taxon>
        <taxon>Stenosarchaea group</taxon>
        <taxon>Methanomicrobia</taxon>
        <taxon>Methanocellales</taxon>
        <taxon>Methanocellaceae</taxon>
        <taxon>Methanooceanicella</taxon>
    </lineage>
</organism>
<name>A0AAP2RG11_9EURY</name>
<reference evidence="9 10" key="1">
    <citation type="submission" date="2017-11" db="EMBL/GenBank/DDBJ databases">
        <title>Isolation and Characterization of Family Methanocellaceae Species from Potential Methane Hydrate Area Offshore Southwestern Taiwan.</title>
        <authorList>
            <person name="Zhang W.-L."/>
            <person name="Chen W.-C."/>
            <person name="Lai M.-C."/>
            <person name="Chen S.-C."/>
        </authorList>
    </citation>
    <scope>NUCLEOTIDE SEQUENCE [LARGE SCALE GENOMIC DNA]</scope>
    <source>
        <strain evidence="9 10">CWC-04</strain>
    </source>
</reference>
<evidence type="ECO:0000313" key="10">
    <source>
        <dbReference type="Proteomes" id="UP001320159"/>
    </source>
</evidence>
<keyword evidence="3" id="KW-1003">Cell membrane</keyword>
<dbReference type="RefSeq" id="WP_230742769.1">
    <property type="nucleotide sequence ID" value="NZ_PGCK01000012.1"/>
</dbReference>
<dbReference type="GO" id="GO:0005886">
    <property type="term" value="C:plasma membrane"/>
    <property type="evidence" value="ECO:0007669"/>
    <property type="project" value="UniProtKB-SubCell"/>
</dbReference>
<evidence type="ECO:0000256" key="3">
    <source>
        <dbReference type="ARBA" id="ARBA00022475"/>
    </source>
</evidence>
<dbReference type="InterPro" id="IPR035906">
    <property type="entry name" value="MetI-like_sf"/>
</dbReference>
<dbReference type="Pfam" id="PF00528">
    <property type="entry name" value="BPD_transp_1"/>
    <property type="match status" value="1"/>
</dbReference>
<keyword evidence="5 7" id="KW-1133">Transmembrane helix</keyword>
<feature type="transmembrane region" description="Helical" evidence="7">
    <location>
        <begin position="188"/>
        <end position="210"/>
    </location>
</feature>